<feature type="non-terminal residue" evidence="1">
    <location>
        <position position="110"/>
    </location>
</feature>
<evidence type="ECO:0000313" key="1">
    <source>
        <dbReference type="EMBL" id="SVB01386.1"/>
    </source>
</evidence>
<gene>
    <name evidence="1" type="ORF">METZ01_LOCUS154240</name>
</gene>
<dbReference type="EMBL" id="UINC01025571">
    <property type="protein sequence ID" value="SVB01386.1"/>
    <property type="molecule type" value="Genomic_DNA"/>
</dbReference>
<protein>
    <recommendedName>
        <fullName evidence="2">XdhC Rossmann domain-containing protein</fullName>
    </recommendedName>
</protein>
<reference evidence="1" key="1">
    <citation type="submission" date="2018-05" db="EMBL/GenBank/DDBJ databases">
        <authorList>
            <person name="Lanie J.A."/>
            <person name="Ng W.-L."/>
            <person name="Kazmierczak K.M."/>
            <person name="Andrzejewski T.M."/>
            <person name="Davidsen T.M."/>
            <person name="Wayne K.J."/>
            <person name="Tettelin H."/>
            <person name="Glass J.I."/>
            <person name="Rusch D."/>
            <person name="Podicherti R."/>
            <person name="Tsui H.-C.T."/>
            <person name="Winkler M.E."/>
        </authorList>
    </citation>
    <scope>NUCLEOTIDE SEQUENCE</scope>
</reference>
<accession>A0A382AIS0</accession>
<proteinExistence type="predicted"/>
<sequence>MKKQLLKEIIEKKEKKIEFAIVTDLQNGESCIFEKNRPINNNFEKYKDKINLHFNNKKDGIIEGTNIFVETYIRPIKVIIVGAVHIAQYLVNFAKSLNFEISIIDPRGYF</sequence>
<dbReference type="Gene3D" id="3.40.50.720">
    <property type="entry name" value="NAD(P)-binding Rossmann-like Domain"/>
    <property type="match status" value="1"/>
</dbReference>
<evidence type="ECO:0008006" key="2">
    <source>
        <dbReference type="Google" id="ProtNLM"/>
    </source>
</evidence>
<organism evidence="1">
    <name type="scientific">marine metagenome</name>
    <dbReference type="NCBI Taxonomy" id="408172"/>
    <lineage>
        <taxon>unclassified sequences</taxon>
        <taxon>metagenomes</taxon>
        <taxon>ecological metagenomes</taxon>
    </lineage>
</organism>
<dbReference type="AlphaFoldDB" id="A0A382AIS0"/>
<name>A0A382AIS0_9ZZZZ</name>